<keyword evidence="5" id="KW-1185">Reference proteome</keyword>
<evidence type="ECO:0000313" key="5">
    <source>
        <dbReference type="Proteomes" id="UP000663760"/>
    </source>
</evidence>
<feature type="signal peptide" evidence="1">
    <location>
        <begin position="1"/>
        <end position="16"/>
    </location>
</feature>
<protein>
    <submittedName>
        <fullName evidence="3">Uncharacterized protein</fullName>
    </submittedName>
</protein>
<evidence type="ECO:0000256" key="1">
    <source>
        <dbReference type="SAM" id="SignalP"/>
    </source>
</evidence>
<dbReference type="PANTHER" id="PTHR33320:SF30">
    <property type="entry name" value="OS04G0606200 PROTEIN"/>
    <property type="match status" value="1"/>
</dbReference>
<dbReference type="AlphaFoldDB" id="A0A7I8KP72"/>
<dbReference type="PANTHER" id="PTHR33320">
    <property type="entry name" value="METHIONYL-TRNA SYNTHETASE"/>
    <property type="match status" value="1"/>
</dbReference>
<name>A0A7I8KP72_SPIIN</name>
<evidence type="ECO:0000313" key="2">
    <source>
        <dbReference type="EMBL" id="CAA2622713.1"/>
    </source>
</evidence>
<evidence type="ECO:0000313" key="4">
    <source>
        <dbReference type="EMBL" id="CAB1184578.1"/>
    </source>
</evidence>
<dbReference type="EMBL" id="LR746269">
    <property type="protein sequence ID" value="CAA7398745.1"/>
    <property type="molecule type" value="Genomic_DNA"/>
</dbReference>
<dbReference type="EMBL" id="CACVBZ020000043">
    <property type="protein sequence ID" value="CAB1184578.1"/>
    <property type="molecule type" value="Genomic_DNA"/>
</dbReference>
<keyword evidence="1" id="KW-0732">Signal</keyword>
<evidence type="ECO:0000313" key="3">
    <source>
        <dbReference type="EMBL" id="CAA7398745.1"/>
    </source>
</evidence>
<reference evidence="3" key="1">
    <citation type="submission" date="2020-02" db="EMBL/GenBank/DDBJ databases">
        <authorList>
            <person name="Scholz U."/>
            <person name="Mascher M."/>
            <person name="Fiebig A."/>
        </authorList>
    </citation>
    <scope>NUCLEOTIDE SEQUENCE</scope>
</reference>
<gene>
    <name evidence="2" type="ORF">SI7747_06008737</name>
    <name evidence="3" type="ORF">SI8410_06009410</name>
    <name evidence="4" type="ORF">SI8410_UN021841</name>
</gene>
<proteinExistence type="predicted"/>
<dbReference type="Proteomes" id="UP000663760">
    <property type="component" value="Chromosome 6"/>
</dbReference>
<sequence length="68" mass="7344">MVLLAFACVAQETVLGNQQAPGSCPYCGGTVVATVVESRRGLCCLPVCVKIMRRYFCAACSRRLVLYP</sequence>
<dbReference type="EMBL" id="LR743593">
    <property type="protein sequence ID" value="CAA2622713.1"/>
    <property type="molecule type" value="Genomic_DNA"/>
</dbReference>
<feature type="chain" id="PRO_5045020040" evidence="1">
    <location>
        <begin position="17"/>
        <end position="68"/>
    </location>
</feature>
<organism evidence="3 5">
    <name type="scientific">Spirodela intermedia</name>
    <name type="common">Intermediate duckweed</name>
    <dbReference type="NCBI Taxonomy" id="51605"/>
    <lineage>
        <taxon>Eukaryota</taxon>
        <taxon>Viridiplantae</taxon>
        <taxon>Streptophyta</taxon>
        <taxon>Embryophyta</taxon>
        <taxon>Tracheophyta</taxon>
        <taxon>Spermatophyta</taxon>
        <taxon>Magnoliopsida</taxon>
        <taxon>Liliopsida</taxon>
        <taxon>Araceae</taxon>
        <taxon>Lemnoideae</taxon>
        <taxon>Spirodela</taxon>
    </lineage>
</organism>
<accession>A0A7I8KP72</accession>
<dbReference type="OrthoDB" id="610577at2759"/>